<proteinExistence type="inferred from homology"/>
<dbReference type="FunFam" id="3.40.640.10:FF:000054">
    <property type="entry name" value="Serine--glyoxylate aminotransferase"/>
    <property type="match status" value="1"/>
</dbReference>
<feature type="modified residue" description="N6-(pyridoxal phosphate)lysine" evidence="5">
    <location>
        <position position="201"/>
    </location>
</feature>
<evidence type="ECO:0000256" key="3">
    <source>
        <dbReference type="ARBA" id="ARBA00022898"/>
    </source>
</evidence>
<dbReference type="InterPro" id="IPR015422">
    <property type="entry name" value="PyrdxlP-dep_Trfase_small"/>
</dbReference>
<dbReference type="CDD" id="cd06451">
    <property type="entry name" value="AGAT_like"/>
    <property type="match status" value="1"/>
</dbReference>
<evidence type="ECO:0000256" key="1">
    <source>
        <dbReference type="ARBA" id="ARBA00001933"/>
    </source>
</evidence>
<evidence type="ECO:0000256" key="2">
    <source>
        <dbReference type="ARBA" id="ARBA00009236"/>
    </source>
</evidence>
<dbReference type="PANTHER" id="PTHR21152:SF40">
    <property type="entry name" value="ALANINE--GLYOXYLATE AMINOTRANSFERASE"/>
    <property type="match status" value="1"/>
</dbReference>
<keyword evidence="7" id="KW-0808">Transferase</keyword>
<dbReference type="PIRSF" id="PIRSF000524">
    <property type="entry name" value="SPT"/>
    <property type="match status" value="1"/>
</dbReference>
<organism evidence="7 8">
    <name type="scientific">SAR86 cluster bacterium</name>
    <dbReference type="NCBI Taxonomy" id="2030880"/>
    <lineage>
        <taxon>Bacteria</taxon>
        <taxon>Pseudomonadati</taxon>
        <taxon>Pseudomonadota</taxon>
        <taxon>Gammaproteobacteria</taxon>
        <taxon>SAR86 cluster</taxon>
    </lineage>
</organism>
<sequence>MSNTPFRPGRHFLQIPGPSNVPDSVLRAMAQPVIDHRGPEFPALTFNILEQIKPVFNTESPVFIYPASGTGGWECALLNALSPGDKVLAFETGHFATLWKEVADKLGLEVQWVAGDWRHGVDPEKVEEALKADTTHSIKAVLAVHTETSTGVTSRIDKVRQAIDAAAHPALFFVDAVSSLACTEYQHDEWKVDVTVSGSQKGLMLPPGLSFNAVSEKALAASKQSKFHHSYWRWDAMLSFNAKGYYPYTPSTNLLYGLEEALSLLHQEGLDNVFARHYRLAEATRRAVSAWGLENICLNSEEFCNSTTAVLVPEGSDADALRTIILQRFNMSLGTGLGKLKGKIFRIGHIGDFNELMLAGTLGGVEMGLNISGIPYQKGGVNAALDFLSS</sequence>
<dbReference type="Gene3D" id="3.90.1150.10">
    <property type="entry name" value="Aspartate Aminotransferase, domain 1"/>
    <property type="match status" value="1"/>
</dbReference>
<dbReference type="SUPFAM" id="SSF53383">
    <property type="entry name" value="PLP-dependent transferases"/>
    <property type="match status" value="1"/>
</dbReference>
<feature type="domain" description="Aminotransferase class V" evidence="6">
    <location>
        <begin position="16"/>
        <end position="325"/>
    </location>
</feature>
<evidence type="ECO:0000313" key="8">
    <source>
        <dbReference type="Proteomes" id="UP000228987"/>
    </source>
</evidence>
<evidence type="ECO:0000313" key="7">
    <source>
        <dbReference type="EMBL" id="PCJ41567.1"/>
    </source>
</evidence>
<dbReference type="PANTHER" id="PTHR21152">
    <property type="entry name" value="AMINOTRANSFERASE CLASS V"/>
    <property type="match status" value="1"/>
</dbReference>
<comment type="caution">
    <text evidence="7">The sequence shown here is derived from an EMBL/GenBank/DDBJ whole genome shotgun (WGS) entry which is preliminary data.</text>
</comment>
<keyword evidence="3 5" id="KW-0663">Pyridoxal phosphate</keyword>
<dbReference type="InterPro" id="IPR015421">
    <property type="entry name" value="PyrdxlP-dep_Trfase_major"/>
</dbReference>
<dbReference type="InterPro" id="IPR015424">
    <property type="entry name" value="PyrdxlP-dep_Trfase"/>
</dbReference>
<evidence type="ECO:0000256" key="4">
    <source>
        <dbReference type="PIRSR" id="PIRSR000524-1"/>
    </source>
</evidence>
<dbReference type="AlphaFoldDB" id="A0A2A5CCJ8"/>
<dbReference type="FunFam" id="3.90.1150.10:FF:000031">
    <property type="entry name" value="Serine--glyoxylate aminotransferase"/>
    <property type="match status" value="1"/>
</dbReference>
<evidence type="ECO:0000259" key="6">
    <source>
        <dbReference type="Pfam" id="PF00266"/>
    </source>
</evidence>
<dbReference type="InterPro" id="IPR024169">
    <property type="entry name" value="SP_NH2Trfase/AEP_transaminase"/>
</dbReference>
<gene>
    <name evidence="7" type="ORF">COA71_08410</name>
</gene>
<reference evidence="8" key="1">
    <citation type="submission" date="2017-08" db="EMBL/GenBank/DDBJ databases">
        <title>A dynamic microbial community with high functional redundancy inhabits the cold, oxic subseafloor aquifer.</title>
        <authorList>
            <person name="Tully B.J."/>
            <person name="Wheat C.G."/>
            <person name="Glazer B.T."/>
            <person name="Huber J.A."/>
        </authorList>
    </citation>
    <scope>NUCLEOTIDE SEQUENCE [LARGE SCALE GENOMIC DNA]</scope>
</reference>
<dbReference type="GO" id="GO:0019265">
    <property type="term" value="P:glycine biosynthetic process, by transamination of glyoxylate"/>
    <property type="evidence" value="ECO:0007669"/>
    <property type="project" value="TreeGrafter"/>
</dbReference>
<dbReference type="Gene3D" id="3.40.640.10">
    <property type="entry name" value="Type I PLP-dependent aspartate aminotransferase-like (Major domain)"/>
    <property type="match status" value="1"/>
</dbReference>
<dbReference type="GO" id="GO:0004760">
    <property type="term" value="F:L-serine-pyruvate transaminase activity"/>
    <property type="evidence" value="ECO:0007669"/>
    <property type="project" value="TreeGrafter"/>
</dbReference>
<name>A0A2A5CCJ8_9GAMM</name>
<feature type="binding site" evidence="4">
    <location>
        <position position="346"/>
    </location>
    <ligand>
        <name>substrate</name>
    </ligand>
</feature>
<accession>A0A2A5CCJ8</accession>
<evidence type="ECO:0000256" key="5">
    <source>
        <dbReference type="PIRSR" id="PIRSR000524-50"/>
    </source>
</evidence>
<dbReference type="InterPro" id="IPR000192">
    <property type="entry name" value="Aminotrans_V_dom"/>
</dbReference>
<dbReference type="EMBL" id="NVWI01000005">
    <property type="protein sequence ID" value="PCJ41567.1"/>
    <property type="molecule type" value="Genomic_DNA"/>
</dbReference>
<dbReference type="Pfam" id="PF00266">
    <property type="entry name" value="Aminotran_5"/>
    <property type="match status" value="1"/>
</dbReference>
<keyword evidence="7" id="KW-0032">Aminotransferase</keyword>
<dbReference type="GO" id="GO:0008453">
    <property type="term" value="F:alanine-glyoxylate transaminase activity"/>
    <property type="evidence" value="ECO:0007669"/>
    <property type="project" value="TreeGrafter"/>
</dbReference>
<comment type="similarity">
    <text evidence="2">Belongs to the class-V pyridoxal-phosphate-dependent aminotransferase family.</text>
</comment>
<dbReference type="Proteomes" id="UP000228987">
    <property type="component" value="Unassembled WGS sequence"/>
</dbReference>
<protein>
    <submittedName>
        <fullName evidence="7">Serine--glyoxylate aminotransferase</fullName>
    </submittedName>
</protein>
<comment type="cofactor">
    <cofactor evidence="1 5">
        <name>pyridoxal 5'-phosphate</name>
        <dbReference type="ChEBI" id="CHEBI:597326"/>
    </cofactor>
</comment>